<proteinExistence type="predicted"/>
<name>A0A1M7YHD6_9BACT</name>
<dbReference type="InterPro" id="IPR041414">
    <property type="entry name" value="Raco-like_middle"/>
</dbReference>
<dbReference type="InterPro" id="IPR012675">
    <property type="entry name" value="Beta-grasp_dom_sf"/>
</dbReference>
<reference evidence="2 3" key="1">
    <citation type="submission" date="2016-12" db="EMBL/GenBank/DDBJ databases">
        <authorList>
            <person name="Song W.-J."/>
            <person name="Kurnit D.M."/>
        </authorList>
    </citation>
    <scope>NUCLEOTIDE SEQUENCE [LARGE SCALE GENOMIC DNA]</scope>
    <source>
        <strain evidence="2 3">DSM 18488</strain>
    </source>
</reference>
<dbReference type="GO" id="GO:0051536">
    <property type="term" value="F:iron-sulfur cluster binding"/>
    <property type="evidence" value="ECO:0007669"/>
    <property type="project" value="InterPro"/>
</dbReference>
<organism evidence="2 3">
    <name type="scientific">Desulfopila aestuarii DSM 18488</name>
    <dbReference type="NCBI Taxonomy" id="1121416"/>
    <lineage>
        <taxon>Bacteria</taxon>
        <taxon>Pseudomonadati</taxon>
        <taxon>Thermodesulfobacteriota</taxon>
        <taxon>Desulfobulbia</taxon>
        <taxon>Desulfobulbales</taxon>
        <taxon>Desulfocapsaceae</taxon>
        <taxon>Desulfopila</taxon>
    </lineage>
</organism>
<evidence type="ECO:0000313" key="3">
    <source>
        <dbReference type="Proteomes" id="UP000184603"/>
    </source>
</evidence>
<keyword evidence="3" id="KW-1185">Reference proteome</keyword>
<sequence>MSSSHALTILPAHRTLAVNSGTSLIEALVDHSIFLRSDCCGRGTCGKCLVQLIQSDGTKKETSACTQQIKSNLTIAVYLCHTDNKEVVSSVAVKNPQSIYGDDVVSRIGAIDMKRDSLDHLQKIVINAIEW</sequence>
<dbReference type="CDD" id="cd00207">
    <property type="entry name" value="fer2"/>
    <property type="match status" value="1"/>
</dbReference>
<dbReference type="STRING" id="1121416.SAMN02745220_04337"/>
<protein>
    <submittedName>
        <fullName evidence="2">2Fe-2S iron-sulfur cluster binding domain-containing protein</fullName>
    </submittedName>
</protein>
<dbReference type="InterPro" id="IPR036010">
    <property type="entry name" value="2Fe-2S_ferredoxin-like_sf"/>
</dbReference>
<dbReference type="Pfam" id="PF00111">
    <property type="entry name" value="Fer2"/>
    <property type="match status" value="1"/>
</dbReference>
<dbReference type="EMBL" id="FRFE01000031">
    <property type="protein sequence ID" value="SHO52040.1"/>
    <property type="molecule type" value="Genomic_DNA"/>
</dbReference>
<dbReference type="Gene3D" id="3.30.420.480">
    <property type="entry name" value="Domain of unknown function (DUF4445)"/>
    <property type="match status" value="1"/>
</dbReference>
<dbReference type="PROSITE" id="PS51085">
    <property type="entry name" value="2FE2S_FER_2"/>
    <property type="match status" value="1"/>
</dbReference>
<dbReference type="InterPro" id="IPR042259">
    <property type="entry name" value="Raco-like_middle_sf"/>
</dbReference>
<dbReference type="OrthoDB" id="9806195at2"/>
<dbReference type="InterPro" id="IPR001041">
    <property type="entry name" value="2Fe-2S_ferredoxin-type"/>
</dbReference>
<dbReference type="AlphaFoldDB" id="A0A1M7YHD6"/>
<feature type="domain" description="2Fe-2S ferredoxin-type" evidence="1">
    <location>
        <begin position="5"/>
        <end position="81"/>
    </location>
</feature>
<evidence type="ECO:0000259" key="1">
    <source>
        <dbReference type="PROSITE" id="PS51085"/>
    </source>
</evidence>
<dbReference type="Gene3D" id="3.10.20.30">
    <property type="match status" value="1"/>
</dbReference>
<dbReference type="Proteomes" id="UP000184603">
    <property type="component" value="Unassembled WGS sequence"/>
</dbReference>
<gene>
    <name evidence="2" type="ORF">SAMN02745220_04337</name>
</gene>
<evidence type="ECO:0000313" key="2">
    <source>
        <dbReference type="EMBL" id="SHO52040.1"/>
    </source>
</evidence>
<dbReference type="SUPFAM" id="SSF54292">
    <property type="entry name" value="2Fe-2S ferredoxin-like"/>
    <property type="match status" value="1"/>
</dbReference>
<dbReference type="Pfam" id="PF17651">
    <property type="entry name" value="Raco_middle"/>
    <property type="match status" value="1"/>
</dbReference>
<accession>A0A1M7YHD6</accession>